<dbReference type="GO" id="GO:0005737">
    <property type="term" value="C:cytoplasm"/>
    <property type="evidence" value="ECO:0007669"/>
    <property type="project" value="TreeGrafter"/>
</dbReference>
<accession>A0A0L0DCU3</accession>
<evidence type="ECO:0000256" key="3">
    <source>
        <dbReference type="SAM" id="MobiDB-lite"/>
    </source>
</evidence>
<dbReference type="InterPro" id="IPR003591">
    <property type="entry name" value="Leu-rich_rpt_typical-subtyp"/>
</dbReference>
<dbReference type="Pfam" id="PF23598">
    <property type="entry name" value="LRR_14"/>
    <property type="match status" value="1"/>
</dbReference>
<keyword evidence="2" id="KW-0677">Repeat</keyword>
<dbReference type="SMART" id="SM00369">
    <property type="entry name" value="LRR_TYP"/>
    <property type="match status" value="8"/>
</dbReference>
<dbReference type="AlphaFoldDB" id="A0A0L0DCU3"/>
<feature type="region of interest" description="Disordered" evidence="3">
    <location>
        <begin position="676"/>
        <end position="695"/>
    </location>
</feature>
<dbReference type="GeneID" id="25569874"/>
<feature type="region of interest" description="Disordered" evidence="3">
    <location>
        <begin position="62"/>
        <end position="117"/>
    </location>
</feature>
<dbReference type="STRING" id="461836.A0A0L0DCU3"/>
<dbReference type="PROSITE" id="PS51450">
    <property type="entry name" value="LRR"/>
    <property type="match status" value="2"/>
</dbReference>
<dbReference type="PANTHER" id="PTHR48051">
    <property type="match status" value="1"/>
</dbReference>
<name>A0A0L0DCU3_THETB</name>
<organism evidence="5 6">
    <name type="scientific">Thecamonas trahens ATCC 50062</name>
    <dbReference type="NCBI Taxonomy" id="461836"/>
    <lineage>
        <taxon>Eukaryota</taxon>
        <taxon>Apusozoa</taxon>
        <taxon>Apusomonadida</taxon>
        <taxon>Apusomonadidae</taxon>
        <taxon>Thecamonas</taxon>
    </lineage>
</organism>
<keyword evidence="1" id="KW-0433">Leucine-rich repeat</keyword>
<dbReference type="SMART" id="SM00364">
    <property type="entry name" value="LRR_BAC"/>
    <property type="match status" value="9"/>
</dbReference>
<dbReference type="OrthoDB" id="1394818at2759"/>
<evidence type="ECO:0000313" key="6">
    <source>
        <dbReference type="Proteomes" id="UP000054408"/>
    </source>
</evidence>
<dbReference type="eggNOG" id="KOG0619">
    <property type="taxonomic scope" value="Eukaryota"/>
</dbReference>
<dbReference type="EMBL" id="GL349460">
    <property type="protein sequence ID" value="KNC50147.1"/>
    <property type="molecule type" value="Genomic_DNA"/>
</dbReference>
<dbReference type="Gene3D" id="3.80.10.10">
    <property type="entry name" value="Ribonuclease Inhibitor"/>
    <property type="match status" value="1"/>
</dbReference>
<evidence type="ECO:0000256" key="2">
    <source>
        <dbReference type="ARBA" id="ARBA00022737"/>
    </source>
</evidence>
<feature type="domain" description="Disease resistance R13L4/SHOC-2-like LRR" evidence="4">
    <location>
        <begin position="403"/>
        <end position="483"/>
    </location>
</feature>
<feature type="compositionally biased region" description="Pro residues" evidence="3">
    <location>
        <begin position="683"/>
        <end position="695"/>
    </location>
</feature>
<dbReference type="PANTHER" id="PTHR48051:SF1">
    <property type="entry name" value="RAS SUPPRESSOR PROTEIN 1"/>
    <property type="match status" value="1"/>
</dbReference>
<evidence type="ECO:0000256" key="1">
    <source>
        <dbReference type="ARBA" id="ARBA00022614"/>
    </source>
</evidence>
<dbReference type="SUPFAM" id="SSF52058">
    <property type="entry name" value="L domain-like"/>
    <property type="match status" value="1"/>
</dbReference>
<dbReference type="InterPro" id="IPR055414">
    <property type="entry name" value="LRR_R13L4/SHOC2-like"/>
</dbReference>
<protein>
    <recommendedName>
        <fullName evidence="4">Disease resistance R13L4/SHOC-2-like LRR domain-containing protein</fullName>
    </recommendedName>
</protein>
<dbReference type="RefSeq" id="XP_013757116.1">
    <property type="nucleotide sequence ID" value="XM_013901662.1"/>
</dbReference>
<sequence length="695" mass="75945">MSGDAGALSRSASSVGLGAVYAPRPPSTAAPPEVRLANLAPVGELRTRLAYLRRRIGRKSMYRRQRMQVQQDQRSPRRSRVTLAGWPEHDGGWDSGGEDGGGGDDGSSSGSSELSRWEASRILDEAVRTSERRMLSGGGSLHDVLKRAGAAPESPEDWAEFYKEVRRIAKRLLDEKQAALQTQISAEYMPLAREELASVRRAAKLPQQSAIPLMPCRLGHYTKRNLTRRVKLDVEARMEAEWTMSKMIPVARAHLTSVVAHVASLVGNPEARSLRLAKLQLSAVPSQVAVLPQLTALDMSDNYVSSLPLALTRLTNLMSLDLSRNALRNLPHFVGAMTSLTNLELSGNHVRALPDSMTALPALHTLDLSNNSFDEYPAVLASAISLVNLNVAHNALTRIPAMLGALSLLVVLDLSHNALVTLPSEVGQLAQLQVLLLSHNTLRSLPPALCSLRSLQRLSVDHNQLMHLPAGIGRLRSLARLDVSHNWLTTLPPSVGFWRTLEAFNIDYNLWITMPWSVFDLVAATRSISLDPESRYSLDNWLADFCEPANVPENAPSIPVSLYTPAEVRVIHDAVAAGHTVLQHMRPLGYNEVLERRIALSGLTGSSSRKTTVLPAAASLAAATLMSRMGKAPVSLGVRKARRRLDARSRFLGVVNNITANVRKKHSGLRLLQRHMTHHKPKPPPPPPPAGDEDV</sequence>
<dbReference type="InterPro" id="IPR050216">
    <property type="entry name" value="LRR_domain-containing"/>
</dbReference>
<dbReference type="InterPro" id="IPR001611">
    <property type="entry name" value="Leu-rich_rpt"/>
</dbReference>
<evidence type="ECO:0000313" key="5">
    <source>
        <dbReference type="EMBL" id="KNC50147.1"/>
    </source>
</evidence>
<gene>
    <name evidence="5" type="ORF">AMSG_11959</name>
</gene>
<proteinExistence type="predicted"/>
<keyword evidence="6" id="KW-1185">Reference proteome</keyword>
<dbReference type="PRINTS" id="PR00019">
    <property type="entry name" value="LEURICHRPT"/>
</dbReference>
<feature type="compositionally biased region" description="Gly residues" evidence="3">
    <location>
        <begin position="93"/>
        <end position="105"/>
    </location>
</feature>
<dbReference type="Pfam" id="PF13855">
    <property type="entry name" value="LRR_8"/>
    <property type="match status" value="1"/>
</dbReference>
<reference evidence="5 6" key="1">
    <citation type="submission" date="2010-05" db="EMBL/GenBank/DDBJ databases">
        <title>The Genome Sequence of Thecamonas trahens ATCC 50062.</title>
        <authorList>
            <consortium name="The Broad Institute Genome Sequencing Platform"/>
            <person name="Russ C."/>
            <person name="Cuomo C."/>
            <person name="Shea T."/>
            <person name="Young S.K."/>
            <person name="Zeng Q."/>
            <person name="Koehrsen M."/>
            <person name="Haas B."/>
            <person name="Borodovsky M."/>
            <person name="Guigo R."/>
            <person name="Alvarado L."/>
            <person name="Berlin A."/>
            <person name="Bochicchio J."/>
            <person name="Borenstein D."/>
            <person name="Chapman S."/>
            <person name="Chen Z."/>
            <person name="Freedman E."/>
            <person name="Gellesch M."/>
            <person name="Goldberg J."/>
            <person name="Griggs A."/>
            <person name="Gujja S."/>
            <person name="Heilman E."/>
            <person name="Heiman D."/>
            <person name="Hepburn T."/>
            <person name="Howarth C."/>
            <person name="Jen D."/>
            <person name="Larson L."/>
            <person name="Mehta T."/>
            <person name="Park D."/>
            <person name="Pearson M."/>
            <person name="Roberts A."/>
            <person name="Saif S."/>
            <person name="Shenoy N."/>
            <person name="Sisk P."/>
            <person name="Stolte C."/>
            <person name="Sykes S."/>
            <person name="Thomson T."/>
            <person name="Walk T."/>
            <person name="White J."/>
            <person name="Yandava C."/>
            <person name="Burger G."/>
            <person name="Gray M.W."/>
            <person name="Holland P.W.H."/>
            <person name="King N."/>
            <person name="Lang F.B.F."/>
            <person name="Roger A.J."/>
            <person name="Ruiz-Trillo I."/>
            <person name="Lander E."/>
            <person name="Nusbaum C."/>
        </authorList>
    </citation>
    <scope>NUCLEOTIDE SEQUENCE [LARGE SCALE GENOMIC DNA]</scope>
    <source>
        <strain evidence="5 6">ATCC 50062</strain>
    </source>
</reference>
<dbReference type="Proteomes" id="UP000054408">
    <property type="component" value="Unassembled WGS sequence"/>
</dbReference>
<evidence type="ECO:0000259" key="4">
    <source>
        <dbReference type="Pfam" id="PF23598"/>
    </source>
</evidence>
<dbReference type="InterPro" id="IPR032675">
    <property type="entry name" value="LRR_dom_sf"/>
</dbReference>